<dbReference type="Proteomes" id="UP000323506">
    <property type="component" value="Chromosome D08"/>
</dbReference>
<protein>
    <submittedName>
        <fullName evidence="1">Uncharacterized protein</fullName>
    </submittedName>
</protein>
<gene>
    <name evidence="1" type="ORF">ES288_D08G115600v1</name>
</gene>
<evidence type="ECO:0000313" key="1">
    <source>
        <dbReference type="EMBL" id="TYG57096.1"/>
    </source>
</evidence>
<keyword evidence="2" id="KW-1185">Reference proteome</keyword>
<organism evidence="1 2">
    <name type="scientific">Gossypium darwinii</name>
    <name type="common">Darwin's cotton</name>
    <name type="synonym">Gossypium barbadense var. darwinii</name>
    <dbReference type="NCBI Taxonomy" id="34276"/>
    <lineage>
        <taxon>Eukaryota</taxon>
        <taxon>Viridiplantae</taxon>
        <taxon>Streptophyta</taxon>
        <taxon>Embryophyta</taxon>
        <taxon>Tracheophyta</taxon>
        <taxon>Spermatophyta</taxon>
        <taxon>Magnoliopsida</taxon>
        <taxon>eudicotyledons</taxon>
        <taxon>Gunneridae</taxon>
        <taxon>Pentapetalae</taxon>
        <taxon>rosids</taxon>
        <taxon>malvids</taxon>
        <taxon>Malvales</taxon>
        <taxon>Malvaceae</taxon>
        <taxon>Malvoideae</taxon>
        <taxon>Gossypium</taxon>
    </lineage>
</organism>
<reference evidence="1 2" key="1">
    <citation type="submission" date="2019-06" db="EMBL/GenBank/DDBJ databases">
        <title>WGS assembly of Gossypium darwinii.</title>
        <authorList>
            <person name="Chen Z.J."/>
            <person name="Sreedasyam A."/>
            <person name="Ando A."/>
            <person name="Song Q."/>
            <person name="De L."/>
            <person name="Hulse-Kemp A."/>
            <person name="Ding M."/>
            <person name="Ye W."/>
            <person name="Kirkbride R."/>
            <person name="Jenkins J."/>
            <person name="Plott C."/>
            <person name="Lovell J."/>
            <person name="Lin Y.-M."/>
            <person name="Vaughn R."/>
            <person name="Liu B."/>
            <person name="Li W."/>
            <person name="Simpson S."/>
            <person name="Scheffler B."/>
            <person name="Saski C."/>
            <person name="Grover C."/>
            <person name="Hu G."/>
            <person name="Conover J."/>
            <person name="Carlson J."/>
            <person name="Shu S."/>
            <person name="Boston L."/>
            <person name="Williams M."/>
            <person name="Peterson D."/>
            <person name="Mcgee K."/>
            <person name="Jones D."/>
            <person name="Wendel J."/>
            <person name="Stelly D."/>
            <person name="Grimwood J."/>
            <person name="Schmutz J."/>
        </authorList>
    </citation>
    <scope>NUCLEOTIDE SEQUENCE [LARGE SCALE GENOMIC DNA]</scope>
    <source>
        <strain evidence="1">1808015.09</strain>
    </source>
</reference>
<dbReference type="AlphaFoldDB" id="A0A5D2BNJ0"/>
<accession>A0A5D2BNJ0</accession>
<evidence type="ECO:0000313" key="2">
    <source>
        <dbReference type="Proteomes" id="UP000323506"/>
    </source>
</evidence>
<dbReference type="EMBL" id="CM017708">
    <property type="protein sequence ID" value="TYG57096.1"/>
    <property type="molecule type" value="Genomic_DNA"/>
</dbReference>
<name>A0A5D2BNJ0_GOSDA</name>
<sequence length="55" mass="6605">MGERKKERKEKRRKEEGCLELAAAAKGFERKGDRNRLRFKGTLHLYIFFCNYVII</sequence>
<proteinExistence type="predicted"/>